<comment type="caution">
    <text evidence="2">The sequence shown here is derived from an EMBL/GenBank/DDBJ whole genome shotgun (WGS) entry which is preliminary data.</text>
</comment>
<gene>
    <name evidence="2" type="ORF">DW172_10725</name>
</gene>
<evidence type="ECO:0000313" key="3">
    <source>
        <dbReference type="Proteomes" id="UP000285865"/>
    </source>
</evidence>
<evidence type="ECO:0000259" key="1">
    <source>
        <dbReference type="Pfam" id="PF24390"/>
    </source>
</evidence>
<dbReference type="AlphaFoldDB" id="A0A414ZKD8"/>
<sequence length="343" mass="39978">MKHYKSIDEAIEDFYHNNCINPERYLSLEKDAYSNDKEHDSYIGSDIFSSQVNKWLQSFPYEDINIFLNLLGHYTYLTRREYSHRISILSEEISKKLHDMGIAFKDTVFITIPSPQGIKSGGDEIRSYLNTVNICRGINNNQIVCSEELISSKIFKDKQAVIFIDDLIGSGKTILASINSILDYFRKNSINTSQFQLFFAGIYVNKSASSNITKYFKKLNIQVKPIYMELPQKLLKGDVIFDSKEYKHVIEVIKKYEKLIDSYQAKTSTKTYDMGFDKCKLTISFYYNTPNNTLCNFWEYSDIHTPLFERRSQVRPSINELKTRKSNNEINAYLHKAVKNETL</sequence>
<protein>
    <recommendedName>
        <fullName evidence="1">PRTase-CE domain-containing protein</fullName>
    </recommendedName>
</protein>
<proteinExistence type="predicted"/>
<dbReference type="RefSeq" id="WP_118257808.1">
    <property type="nucleotide sequence ID" value="NZ_QRKN01000008.1"/>
</dbReference>
<evidence type="ECO:0000313" key="2">
    <source>
        <dbReference type="EMBL" id="RHI20909.1"/>
    </source>
</evidence>
<dbReference type="InterPro" id="IPR029057">
    <property type="entry name" value="PRTase-like"/>
</dbReference>
<dbReference type="Pfam" id="PF24390">
    <property type="entry name" value="PRTase-CE"/>
    <property type="match status" value="1"/>
</dbReference>
<dbReference type="InterPro" id="IPR056920">
    <property type="entry name" value="PRTase-CE"/>
</dbReference>
<organism evidence="2 3">
    <name type="scientific">Agathobacter rectalis</name>
    <dbReference type="NCBI Taxonomy" id="39491"/>
    <lineage>
        <taxon>Bacteria</taxon>
        <taxon>Bacillati</taxon>
        <taxon>Bacillota</taxon>
        <taxon>Clostridia</taxon>
        <taxon>Lachnospirales</taxon>
        <taxon>Lachnospiraceae</taxon>
        <taxon>Agathobacter</taxon>
    </lineage>
</organism>
<dbReference type="Proteomes" id="UP000285865">
    <property type="component" value="Unassembled WGS sequence"/>
</dbReference>
<feature type="domain" description="PRTase-CE" evidence="1">
    <location>
        <begin position="52"/>
        <end position="310"/>
    </location>
</feature>
<accession>A0A414ZKD8</accession>
<name>A0A414ZKD8_9FIRM</name>
<dbReference type="SUPFAM" id="SSF53271">
    <property type="entry name" value="PRTase-like"/>
    <property type="match status" value="1"/>
</dbReference>
<dbReference type="EMBL" id="QRKN01000008">
    <property type="protein sequence ID" value="RHI20909.1"/>
    <property type="molecule type" value="Genomic_DNA"/>
</dbReference>
<reference evidence="2 3" key="1">
    <citation type="submission" date="2018-08" db="EMBL/GenBank/DDBJ databases">
        <title>A genome reference for cultivated species of the human gut microbiota.</title>
        <authorList>
            <person name="Zou Y."/>
            <person name="Xue W."/>
            <person name="Luo G."/>
        </authorList>
    </citation>
    <scope>NUCLEOTIDE SEQUENCE [LARGE SCALE GENOMIC DNA]</scope>
    <source>
        <strain evidence="2 3">AM16-11</strain>
    </source>
</reference>